<keyword evidence="3" id="KW-1185">Reference proteome</keyword>
<dbReference type="EMBL" id="PYFQ01000005">
    <property type="protein sequence ID" value="PSK38571.1"/>
    <property type="molecule type" value="Genomic_DNA"/>
</dbReference>
<reference evidence="2 3" key="1">
    <citation type="submission" date="2018-03" db="EMBL/GenBank/DDBJ databases">
        <title>Candida pseudohaemulonii genome assembly and annotation.</title>
        <authorList>
            <person name="Munoz J.F."/>
            <person name="Gade L.G."/>
            <person name="Chow N.A."/>
            <person name="Litvintseva A.P."/>
            <person name="Loparev V.N."/>
            <person name="Cuomo C.A."/>
        </authorList>
    </citation>
    <scope>NUCLEOTIDE SEQUENCE [LARGE SCALE GENOMIC DNA]</scope>
    <source>
        <strain evidence="2 3">B12108</strain>
    </source>
</reference>
<gene>
    <name evidence="2" type="ORF">C7M61_002504</name>
</gene>
<proteinExistence type="predicted"/>
<evidence type="ECO:0000313" key="3">
    <source>
        <dbReference type="Proteomes" id="UP000241107"/>
    </source>
</evidence>
<sequence length="661" mass="76541">MQTEMKRYRNGKPIKLKPYLPHFFVWLQKVDNAELVVLGNAYLPNPFTKEAVVEVGLFHLLVGLKGTSVETWDWENQKKQLDALQNQVKKSLDFESLEDPLLSYTVDTLLRDYQVEGMPQVQKSLVTQAVSIIGSAAPEIYQDSHLTIIPWLKCLFASSVSESYRHIEQANSIPPCIYSDILLRTPISRKELHLQLNVWNTFTTEIGRYYDLRTSHLTTIMSNLSYYSVHYDHTCLYDLTKHNLQHFKATNPNRKYALFKPSQVNKLLWTLTSILMHTFLPSSQTSMSVIRSQELLVKHITHANLSQLGFMAVVISLRQVAEEKAQKLLKHAKHQYPDPSVEVYLANIYLSTTPEELLHNFNVAMSRYETSASLWLAFITKINEFSLLTEHRSLKVLDQLLERSKKLIISKQIILLLLQPIKTVHAMEEFIGKLQKANMLLQYLGIVHSKYLQILYQNSDGKSLRKPYLNKFSRSSSNIECARLLYANIERKTVSNIGVMLAGESSHQAEKLYDLYRQELNATAPDENCLVALLRAASKKYSDDHRLWWNSHHASQIAVYEFKINVSDAFDDSKIMPSNKTWQLYIGLLRDCDYTSELSEIMRWWEQLHFVPDKDTLMKLLQALPAPFAQRHVKHWRSVPDSASSLQDWPWPTEEELQDQL</sequence>
<dbReference type="Proteomes" id="UP000241107">
    <property type="component" value="Unassembled WGS sequence"/>
</dbReference>
<evidence type="ECO:0000256" key="1">
    <source>
        <dbReference type="SAM" id="MobiDB-lite"/>
    </source>
</evidence>
<dbReference type="AlphaFoldDB" id="A0A2P7YRI1"/>
<accession>A0A2P7YRI1</accession>
<comment type="caution">
    <text evidence="2">The sequence shown here is derived from an EMBL/GenBank/DDBJ whole genome shotgun (WGS) entry which is preliminary data.</text>
</comment>
<name>A0A2P7YRI1_9ASCO</name>
<dbReference type="RefSeq" id="XP_024713803.1">
    <property type="nucleotide sequence ID" value="XM_024857877.1"/>
</dbReference>
<dbReference type="VEuPathDB" id="FungiDB:C7M61_002504"/>
<feature type="region of interest" description="Disordered" evidence="1">
    <location>
        <begin position="642"/>
        <end position="661"/>
    </location>
</feature>
<organism evidence="2 3">
    <name type="scientific">Candidozyma pseudohaemuli</name>
    <dbReference type="NCBI Taxonomy" id="418784"/>
    <lineage>
        <taxon>Eukaryota</taxon>
        <taxon>Fungi</taxon>
        <taxon>Dikarya</taxon>
        <taxon>Ascomycota</taxon>
        <taxon>Saccharomycotina</taxon>
        <taxon>Pichiomycetes</taxon>
        <taxon>Metschnikowiaceae</taxon>
        <taxon>Candidozyma</taxon>
    </lineage>
</organism>
<evidence type="ECO:0000313" key="2">
    <source>
        <dbReference type="EMBL" id="PSK38571.1"/>
    </source>
</evidence>
<dbReference type="OrthoDB" id="4017072at2759"/>
<dbReference type="GeneID" id="36565893"/>
<protein>
    <submittedName>
        <fullName evidence="2">Uncharacterized protein</fullName>
    </submittedName>
</protein>